<sequence>MSKLVDAATKTKFSRVHVAAGTAAFLLAAYGIRKYYPKFIVNKRSSNSSRHRTDKNNSTLYDPGETSQNGKPFSSSPGVNKEFYYQLRDLLKIIIPSPWSKEFAILVLHTASLVTRTFLSIYVAKLDGRIVMTIVQRNVTKFLLQLSKWLLIAVPATFVNSLIRYLECKLALALRTRLVNHAYNLYFKNQTYYAVSNLDNRLSNADQCLTEDVNSFAQSLAHLYSCLTKPLLDVALMSFALYSLANSRGASSKVPIGIAAIAIFVTTKILRAVSPKFGKLVAEEAKRKGYLRYVHSRIIANAEEIAFYGGHQVELTHLQKSYKSLIDQMDVIFSKRLWYVMLEQFLMKYLWSASGLVMVAVPVITATGLRSDGTLVDEDEDGGVSERTRAFTTARNLLINSADAIERMISSYKEITELAGYTSRVSEMFKVFEDINNGHYSRQLVTKPTSKDVEHVDGQLEKRGEVVDKDSTIYIEDLPIITPNGDVIVSSLSLKMEPGMHLLITGPNGCGKSSLFRILSGLWPVYAGKLYKPPLSSLFYIPQRPYMSIGTLRDQVIYPDTPNDMMKKGFVDSDLGNILDIVHLKHIVNREGGWDVESDWKDVLSGGEKQRMGMARIFYHRPKFALLDECTSAVSIDVESKIYQTAKDSGITLLTITHRPSLWKFHTHLLQFDGEGGWRMEQLDSSARLSLNEEKQQLETQLTGVPKMHKRLHELCSILGEDSILLNRKGSFVNLELQDQ</sequence>
<dbReference type="PROSITE" id="PS50893">
    <property type="entry name" value="ABC_TRANSPORTER_2"/>
    <property type="match status" value="1"/>
</dbReference>
<feature type="domain" description="ABC transmembrane type-1" evidence="15">
    <location>
        <begin position="107"/>
        <end position="347"/>
    </location>
</feature>
<dbReference type="InterPro" id="IPR027417">
    <property type="entry name" value="P-loop_NTPase"/>
</dbReference>
<dbReference type="GO" id="GO:0015910">
    <property type="term" value="P:long-chain fatty acid import into peroxisome"/>
    <property type="evidence" value="ECO:0007669"/>
    <property type="project" value="TreeGrafter"/>
</dbReference>
<keyword evidence="6" id="KW-0378">Hydrolase</keyword>
<accession>A0AAN8JHM9</accession>
<dbReference type="Pfam" id="PF06472">
    <property type="entry name" value="ABC_membrane_2"/>
    <property type="match status" value="1"/>
</dbReference>
<evidence type="ECO:0000313" key="17">
    <source>
        <dbReference type="Proteomes" id="UP001347796"/>
    </source>
</evidence>
<evidence type="ECO:0000256" key="7">
    <source>
        <dbReference type="ARBA" id="ARBA00022840"/>
    </source>
</evidence>
<reference evidence="16 17" key="1">
    <citation type="submission" date="2024-01" db="EMBL/GenBank/DDBJ databases">
        <title>The genome of the rayed Mediterranean limpet Patella caerulea (Linnaeus, 1758).</title>
        <authorList>
            <person name="Anh-Thu Weber A."/>
            <person name="Halstead-Nussloch G."/>
        </authorList>
    </citation>
    <scope>NUCLEOTIDE SEQUENCE [LARGE SCALE GENOMIC DNA]</scope>
    <source>
        <strain evidence="16">AATW-2023a</strain>
        <tissue evidence="16">Whole specimen</tissue>
    </source>
</reference>
<evidence type="ECO:0000256" key="10">
    <source>
        <dbReference type="ARBA" id="ARBA00023136"/>
    </source>
</evidence>
<comment type="similarity">
    <text evidence="2">Belongs to the ABC transporter superfamily. ABCD family. Peroxisomal fatty acyl CoA transporter (TC 3.A.1.203) subfamily.</text>
</comment>
<dbReference type="GO" id="GO:0005778">
    <property type="term" value="C:peroxisomal membrane"/>
    <property type="evidence" value="ECO:0007669"/>
    <property type="project" value="UniProtKB-SubCell"/>
</dbReference>
<dbReference type="CDD" id="cd03223">
    <property type="entry name" value="ABCD_peroxisomal_ALDP"/>
    <property type="match status" value="1"/>
</dbReference>
<feature type="transmembrane region" description="Helical" evidence="13">
    <location>
        <begin position="16"/>
        <end position="36"/>
    </location>
</feature>
<dbReference type="Gene3D" id="1.20.1560.10">
    <property type="entry name" value="ABC transporter type 1, transmembrane domain"/>
    <property type="match status" value="1"/>
</dbReference>
<dbReference type="SMART" id="SM00382">
    <property type="entry name" value="AAA"/>
    <property type="match status" value="1"/>
</dbReference>
<evidence type="ECO:0000256" key="6">
    <source>
        <dbReference type="ARBA" id="ARBA00022801"/>
    </source>
</evidence>
<proteinExistence type="inferred from homology"/>
<feature type="domain" description="ABC transporter" evidence="14">
    <location>
        <begin position="473"/>
        <end position="699"/>
    </location>
</feature>
<dbReference type="GO" id="GO:0140359">
    <property type="term" value="F:ABC-type transporter activity"/>
    <property type="evidence" value="ECO:0007669"/>
    <property type="project" value="InterPro"/>
</dbReference>
<evidence type="ECO:0000256" key="8">
    <source>
        <dbReference type="ARBA" id="ARBA00022967"/>
    </source>
</evidence>
<name>A0AAN8JHM9_PATCE</name>
<feature type="region of interest" description="Disordered" evidence="12">
    <location>
        <begin position="46"/>
        <end position="75"/>
    </location>
</feature>
<organism evidence="16 17">
    <name type="scientific">Patella caerulea</name>
    <name type="common">Rayed Mediterranean limpet</name>
    <dbReference type="NCBI Taxonomy" id="87958"/>
    <lineage>
        <taxon>Eukaryota</taxon>
        <taxon>Metazoa</taxon>
        <taxon>Spiralia</taxon>
        <taxon>Lophotrochozoa</taxon>
        <taxon>Mollusca</taxon>
        <taxon>Gastropoda</taxon>
        <taxon>Patellogastropoda</taxon>
        <taxon>Patelloidea</taxon>
        <taxon>Patellidae</taxon>
        <taxon>Patella</taxon>
    </lineage>
</organism>
<dbReference type="SUPFAM" id="SSF52540">
    <property type="entry name" value="P-loop containing nucleoside triphosphate hydrolases"/>
    <property type="match status" value="1"/>
</dbReference>
<comment type="caution">
    <text evidence="16">The sequence shown here is derived from an EMBL/GenBank/DDBJ whole genome shotgun (WGS) entry which is preliminary data.</text>
</comment>
<dbReference type="Proteomes" id="UP001347796">
    <property type="component" value="Unassembled WGS sequence"/>
</dbReference>
<dbReference type="GO" id="GO:0006635">
    <property type="term" value="P:fatty acid beta-oxidation"/>
    <property type="evidence" value="ECO:0007669"/>
    <property type="project" value="TreeGrafter"/>
</dbReference>
<dbReference type="GO" id="GO:0007031">
    <property type="term" value="P:peroxisome organization"/>
    <property type="evidence" value="ECO:0007669"/>
    <property type="project" value="TreeGrafter"/>
</dbReference>
<keyword evidence="8" id="KW-1278">Translocase</keyword>
<dbReference type="SUPFAM" id="SSF90123">
    <property type="entry name" value="ABC transporter transmembrane region"/>
    <property type="match status" value="1"/>
</dbReference>
<dbReference type="AlphaFoldDB" id="A0AAN8JHM9"/>
<evidence type="ECO:0000256" key="12">
    <source>
        <dbReference type="SAM" id="MobiDB-lite"/>
    </source>
</evidence>
<evidence type="ECO:0000313" key="16">
    <source>
        <dbReference type="EMBL" id="KAK6175685.1"/>
    </source>
</evidence>
<keyword evidence="3" id="KW-0813">Transport</keyword>
<dbReference type="GO" id="GO:0016887">
    <property type="term" value="F:ATP hydrolysis activity"/>
    <property type="evidence" value="ECO:0007669"/>
    <property type="project" value="InterPro"/>
</dbReference>
<evidence type="ECO:0008006" key="18">
    <source>
        <dbReference type="Google" id="ProtNLM"/>
    </source>
</evidence>
<gene>
    <name evidence="16" type="ORF">SNE40_014086</name>
</gene>
<keyword evidence="10 13" id="KW-0472">Membrane</keyword>
<dbReference type="InterPro" id="IPR003593">
    <property type="entry name" value="AAA+_ATPase"/>
</dbReference>
<keyword evidence="7" id="KW-0067">ATP-binding</keyword>
<keyword evidence="17" id="KW-1185">Reference proteome</keyword>
<dbReference type="InterPro" id="IPR017871">
    <property type="entry name" value="ABC_transporter-like_CS"/>
</dbReference>
<dbReference type="GO" id="GO:0005524">
    <property type="term" value="F:ATP binding"/>
    <property type="evidence" value="ECO:0007669"/>
    <property type="project" value="UniProtKB-KW"/>
</dbReference>
<evidence type="ECO:0000259" key="15">
    <source>
        <dbReference type="PROSITE" id="PS50929"/>
    </source>
</evidence>
<dbReference type="PANTHER" id="PTHR11384">
    <property type="entry name" value="ATP-BINDING CASSETTE, SUB-FAMILY D MEMBER"/>
    <property type="match status" value="1"/>
</dbReference>
<comment type="subcellular location">
    <subcellularLocation>
        <location evidence="1">Peroxisome membrane</location>
        <topology evidence="1">Multi-pass membrane protein</topology>
    </subcellularLocation>
</comment>
<keyword evidence="11" id="KW-0576">Peroxisome</keyword>
<evidence type="ECO:0000256" key="5">
    <source>
        <dbReference type="ARBA" id="ARBA00022741"/>
    </source>
</evidence>
<evidence type="ECO:0000256" key="9">
    <source>
        <dbReference type="ARBA" id="ARBA00022989"/>
    </source>
</evidence>
<dbReference type="InterPro" id="IPR003439">
    <property type="entry name" value="ABC_transporter-like_ATP-bd"/>
</dbReference>
<evidence type="ECO:0000259" key="14">
    <source>
        <dbReference type="PROSITE" id="PS50893"/>
    </source>
</evidence>
<dbReference type="FunFam" id="3.40.50.300:FF:000800">
    <property type="entry name" value="ATP-binding cassette sub-family D member 1"/>
    <property type="match status" value="1"/>
</dbReference>
<evidence type="ECO:0000256" key="1">
    <source>
        <dbReference type="ARBA" id="ARBA00004585"/>
    </source>
</evidence>
<dbReference type="PANTHER" id="PTHR11384:SF67">
    <property type="entry name" value="ATP-BINDING CASSETTE SUB-FAMILY D MEMBER 1"/>
    <property type="match status" value="1"/>
</dbReference>
<protein>
    <recommendedName>
        <fullName evidence="18">ATP-binding cassette sub-family D member 2</fullName>
    </recommendedName>
</protein>
<dbReference type="InterPro" id="IPR036640">
    <property type="entry name" value="ABC1_TM_sf"/>
</dbReference>
<dbReference type="Pfam" id="PF00005">
    <property type="entry name" value="ABC_tran"/>
    <property type="match status" value="1"/>
</dbReference>
<dbReference type="GO" id="GO:0005324">
    <property type="term" value="F:long-chain fatty acid transmembrane transporter activity"/>
    <property type="evidence" value="ECO:0007669"/>
    <property type="project" value="TreeGrafter"/>
</dbReference>
<dbReference type="PROSITE" id="PS50929">
    <property type="entry name" value="ABC_TM1F"/>
    <property type="match status" value="1"/>
</dbReference>
<dbReference type="GO" id="GO:0042760">
    <property type="term" value="P:very long-chain fatty acid catabolic process"/>
    <property type="evidence" value="ECO:0007669"/>
    <property type="project" value="TreeGrafter"/>
</dbReference>
<evidence type="ECO:0000256" key="13">
    <source>
        <dbReference type="SAM" id="Phobius"/>
    </source>
</evidence>
<dbReference type="InterPro" id="IPR050835">
    <property type="entry name" value="ABC_transporter_sub-D"/>
</dbReference>
<dbReference type="PROSITE" id="PS00211">
    <property type="entry name" value="ABC_TRANSPORTER_1"/>
    <property type="match status" value="1"/>
</dbReference>
<evidence type="ECO:0000256" key="2">
    <source>
        <dbReference type="ARBA" id="ARBA00008575"/>
    </source>
</evidence>
<dbReference type="EMBL" id="JAZGQO010000010">
    <property type="protein sequence ID" value="KAK6175685.1"/>
    <property type="molecule type" value="Genomic_DNA"/>
</dbReference>
<keyword evidence="4 13" id="KW-0812">Transmembrane</keyword>
<dbReference type="Gene3D" id="3.40.50.300">
    <property type="entry name" value="P-loop containing nucleotide triphosphate hydrolases"/>
    <property type="match status" value="1"/>
</dbReference>
<keyword evidence="9 13" id="KW-1133">Transmembrane helix</keyword>
<keyword evidence="5" id="KW-0547">Nucleotide-binding</keyword>
<evidence type="ECO:0000256" key="11">
    <source>
        <dbReference type="ARBA" id="ARBA00023140"/>
    </source>
</evidence>
<evidence type="ECO:0000256" key="4">
    <source>
        <dbReference type="ARBA" id="ARBA00022692"/>
    </source>
</evidence>
<feature type="compositionally biased region" description="Polar residues" evidence="12">
    <location>
        <begin position="56"/>
        <end position="75"/>
    </location>
</feature>
<evidence type="ECO:0000256" key="3">
    <source>
        <dbReference type="ARBA" id="ARBA00022448"/>
    </source>
</evidence>
<dbReference type="InterPro" id="IPR011527">
    <property type="entry name" value="ABC1_TM_dom"/>
</dbReference>